<keyword evidence="2" id="KW-1185">Reference proteome</keyword>
<protein>
    <submittedName>
        <fullName evidence="1">Uncharacterized protein</fullName>
    </submittedName>
</protein>
<evidence type="ECO:0000313" key="2">
    <source>
        <dbReference type="Proteomes" id="UP001227543"/>
    </source>
</evidence>
<accession>A0ABQ9RS51</accession>
<dbReference type="Proteomes" id="UP001227543">
    <property type="component" value="Unassembled WGS sequence"/>
</dbReference>
<gene>
    <name evidence="1" type="ORF">CTAM01_00773</name>
</gene>
<name>A0ABQ9RS51_9PEZI</name>
<organism evidence="1 2">
    <name type="scientific">Colletotrichum tamarilloi</name>
    <dbReference type="NCBI Taxonomy" id="1209934"/>
    <lineage>
        <taxon>Eukaryota</taxon>
        <taxon>Fungi</taxon>
        <taxon>Dikarya</taxon>
        <taxon>Ascomycota</taxon>
        <taxon>Pezizomycotina</taxon>
        <taxon>Sordariomycetes</taxon>
        <taxon>Hypocreomycetidae</taxon>
        <taxon>Glomerellales</taxon>
        <taxon>Glomerellaceae</taxon>
        <taxon>Colletotrichum</taxon>
        <taxon>Colletotrichum acutatum species complex</taxon>
    </lineage>
</organism>
<dbReference type="RefSeq" id="XP_060388282.1">
    <property type="nucleotide sequence ID" value="XM_060516820.1"/>
</dbReference>
<reference evidence="1 2" key="1">
    <citation type="submission" date="2016-10" db="EMBL/GenBank/DDBJ databases">
        <title>The genome sequence of Colletotrichum fioriniae PJ7.</title>
        <authorList>
            <person name="Baroncelli R."/>
        </authorList>
    </citation>
    <scope>NUCLEOTIDE SEQUENCE [LARGE SCALE GENOMIC DNA]</scope>
    <source>
        <strain evidence="1 2">Tom-12</strain>
    </source>
</reference>
<sequence>MPTLPVCVTADKAEGSTHFRISREPAVVRRLGRYEKQLANRRTQTSLHITQAGTQGTRDMASGIIFALPFLPTRAISGSSLVERLGRGRDVK</sequence>
<dbReference type="GeneID" id="85401058"/>
<evidence type="ECO:0000313" key="1">
    <source>
        <dbReference type="EMBL" id="KAK1511843.1"/>
    </source>
</evidence>
<proteinExistence type="predicted"/>
<comment type="caution">
    <text evidence="1">The sequence shown here is derived from an EMBL/GenBank/DDBJ whole genome shotgun (WGS) entry which is preliminary data.</text>
</comment>
<dbReference type="EMBL" id="MLFU01000002">
    <property type="protein sequence ID" value="KAK1511843.1"/>
    <property type="molecule type" value="Genomic_DNA"/>
</dbReference>